<keyword evidence="4" id="KW-0045">Antibiotic biosynthesis</keyword>
<proteinExistence type="predicted"/>
<comment type="cofactor">
    <cofactor evidence="1">
        <name>Fe(2+)</name>
        <dbReference type="ChEBI" id="CHEBI:29033"/>
    </cofactor>
</comment>
<keyword evidence="6" id="KW-0223">Dioxygenase</keyword>
<dbReference type="PANTHER" id="PTHR10696">
    <property type="entry name" value="GAMMA-BUTYROBETAINE HYDROXYLASE-RELATED"/>
    <property type="match status" value="1"/>
</dbReference>
<reference evidence="6 7" key="1">
    <citation type="submission" date="2019-06" db="EMBL/GenBank/DDBJ databases">
        <title>Description of Kitasatospora acidophila sp. nov. isolated from pine grove soil, and reclassification of Streptomyces novaecaesareae to Kitasatospora novaeceasareae comb. nov.</title>
        <authorList>
            <person name="Kim M.J."/>
        </authorList>
    </citation>
    <scope>NUCLEOTIDE SEQUENCE [LARGE SCALE GENOMIC DNA]</scope>
    <source>
        <strain evidence="6 7">MMS16-CNU292</strain>
    </source>
</reference>
<dbReference type="RefSeq" id="WP_141631698.1">
    <property type="nucleotide sequence ID" value="NZ_VIGB01000001.1"/>
</dbReference>
<dbReference type="InterPro" id="IPR050411">
    <property type="entry name" value="AlphaKG_dependent_hydroxylases"/>
</dbReference>
<sequence length="283" mass="31451">MFDDTVTDVGWDAAALNSRRDLWLRELTDEERQLLWSDALAGQWTDADRVRKALHAFVLDSSRTVGFAHVRNLADPAGLGDEAVTAGLSFLLRDWGVIVPQNSRGELAQVLHDRDGDGATELGFHCDACDLLVLLCLRPAARGGGSTKLASARQVYDVIERERPAAIAPLREPWLFDRSDRGGRIDVTPIFFTQPDGLLGCHYQPRTVRASAERLSAPQREALDLLDEVLHRPETAFGLRLAAGELLVIRNSRALHGRSPFTDEPGARSRRMLRIWLSEREAS</sequence>
<protein>
    <submittedName>
        <fullName evidence="6">TauD/TfdA family dioxygenase</fullName>
    </submittedName>
</protein>
<dbReference type="Pfam" id="PF02668">
    <property type="entry name" value="TauD"/>
    <property type="match status" value="1"/>
</dbReference>
<feature type="domain" description="TauD/TfdA-like" evidence="5">
    <location>
        <begin position="63"/>
        <end position="276"/>
    </location>
</feature>
<dbReference type="Proteomes" id="UP000319103">
    <property type="component" value="Unassembled WGS sequence"/>
</dbReference>
<comment type="caution">
    <text evidence="6">The sequence shown here is derived from an EMBL/GenBank/DDBJ whole genome shotgun (WGS) entry which is preliminary data.</text>
</comment>
<dbReference type="GO" id="GO:0051213">
    <property type="term" value="F:dioxygenase activity"/>
    <property type="evidence" value="ECO:0007669"/>
    <property type="project" value="UniProtKB-KW"/>
</dbReference>
<keyword evidence="3" id="KW-0408">Iron</keyword>
<gene>
    <name evidence="6" type="ORF">E6W39_00315</name>
</gene>
<organism evidence="6 7">
    <name type="scientific">Kitasatospora acidiphila</name>
    <dbReference type="NCBI Taxonomy" id="2567942"/>
    <lineage>
        <taxon>Bacteria</taxon>
        <taxon>Bacillati</taxon>
        <taxon>Actinomycetota</taxon>
        <taxon>Actinomycetes</taxon>
        <taxon>Kitasatosporales</taxon>
        <taxon>Streptomycetaceae</taxon>
        <taxon>Kitasatospora</taxon>
    </lineage>
</organism>
<evidence type="ECO:0000256" key="1">
    <source>
        <dbReference type="ARBA" id="ARBA00001954"/>
    </source>
</evidence>
<dbReference type="SUPFAM" id="SSF51197">
    <property type="entry name" value="Clavaminate synthase-like"/>
    <property type="match status" value="1"/>
</dbReference>
<evidence type="ECO:0000313" key="6">
    <source>
        <dbReference type="EMBL" id="TQF08037.1"/>
    </source>
</evidence>
<dbReference type="InterPro" id="IPR042098">
    <property type="entry name" value="TauD-like_sf"/>
</dbReference>
<evidence type="ECO:0000256" key="3">
    <source>
        <dbReference type="ARBA" id="ARBA00023004"/>
    </source>
</evidence>
<accession>A0A540WGL2</accession>
<dbReference type="Gene3D" id="3.60.130.10">
    <property type="entry name" value="Clavaminate synthase-like"/>
    <property type="match status" value="1"/>
</dbReference>
<evidence type="ECO:0000313" key="7">
    <source>
        <dbReference type="Proteomes" id="UP000319103"/>
    </source>
</evidence>
<evidence type="ECO:0000256" key="2">
    <source>
        <dbReference type="ARBA" id="ARBA00023002"/>
    </source>
</evidence>
<keyword evidence="7" id="KW-1185">Reference proteome</keyword>
<dbReference type="OrthoDB" id="3391615at2"/>
<dbReference type="PANTHER" id="PTHR10696:SF56">
    <property type="entry name" value="TAUD_TFDA-LIKE DOMAIN-CONTAINING PROTEIN"/>
    <property type="match status" value="1"/>
</dbReference>
<dbReference type="InterPro" id="IPR003819">
    <property type="entry name" value="TauD/TfdA-like"/>
</dbReference>
<dbReference type="AlphaFoldDB" id="A0A540WGL2"/>
<keyword evidence="2" id="KW-0560">Oxidoreductase</keyword>
<evidence type="ECO:0000256" key="4">
    <source>
        <dbReference type="ARBA" id="ARBA00023194"/>
    </source>
</evidence>
<dbReference type="EMBL" id="VIGB01000001">
    <property type="protein sequence ID" value="TQF08037.1"/>
    <property type="molecule type" value="Genomic_DNA"/>
</dbReference>
<name>A0A540WGL2_9ACTN</name>
<evidence type="ECO:0000259" key="5">
    <source>
        <dbReference type="Pfam" id="PF02668"/>
    </source>
</evidence>
<dbReference type="GO" id="GO:0017000">
    <property type="term" value="P:antibiotic biosynthetic process"/>
    <property type="evidence" value="ECO:0007669"/>
    <property type="project" value="UniProtKB-KW"/>
</dbReference>